<feature type="transmembrane region" description="Helical" evidence="1">
    <location>
        <begin position="124"/>
        <end position="142"/>
    </location>
</feature>
<keyword evidence="1" id="KW-0472">Membrane</keyword>
<feature type="transmembrane region" description="Helical" evidence="1">
    <location>
        <begin position="256"/>
        <end position="276"/>
    </location>
</feature>
<feature type="transmembrane region" description="Helical" evidence="1">
    <location>
        <begin position="58"/>
        <end position="79"/>
    </location>
</feature>
<comment type="caution">
    <text evidence="2">The sequence shown here is derived from an EMBL/GenBank/DDBJ whole genome shotgun (WGS) entry which is preliminary data.</text>
</comment>
<sequence>MASVFDFIRSAVIILGIGFNAQQNRKTWMWGDSVMMAAYSLSLFLFPMLLFPGTSSTMLAFLTRVFASLLMGLASFLYLSRKTRDENVVGVNLWTRLMSSMFVVILMVYTYFHNPGEIQEKTVYFDLSAFMLLLVASVYQFWRGGYRVGGREQKGHVSTVLRIIFLMDFSFGILHLAFPSWVIPSQKLNPLETLMMREIGALVLGLCLISLFATTFHYDEDRGNFFFSNIVSSGMMLLCLNYAYFKDGLFDHMETLRLHLAFVPSFLAMLGLYLHWRHAQGNQSEYNLRSKSK</sequence>
<gene>
    <name evidence="2" type="ORF">DPMN_008341</name>
</gene>
<evidence type="ECO:0000313" key="2">
    <source>
        <dbReference type="EMBL" id="KAH3884363.1"/>
    </source>
</evidence>
<feature type="transmembrane region" description="Helical" evidence="1">
    <location>
        <begin position="34"/>
        <end position="52"/>
    </location>
</feature>
<dbReference type="EMBL" id="JAIWYP010000001">
    <property type="protein sequence ID" value="KAH3884363.1"/>
    <property type="molecule type" value="Genomic_DNA"/>
</dbReference>
<proteinExistence type="predicted"/>
<evidence type="ECO:0000256" key="1">
    <source>
        <dbReference type="SAM" id="Phobius"/>
    </source>
</evidence>
<keyword evidence="1" id="KW-1133">Transmembrane helix</keyword>
<reference evidence="2" key="2">
    <citation type="submission" date="2020-11" db="EMBL/GenBank/DDBJ databases">
        <authorList>
            <person name="McCartney M.A."/>
            <person name="Auch B."/>
            <person name="Kono T."/>
            <person name="Mallez S."/>
            <person name="Becker A."/>
            <person name="Gohl D.M."/>
            <person name="Silverstein K.A.T."/>
            <person name="Koren S."/>
            <person name="Bechman K.B."/>
            <person name="Herman A."/>
            <person name="Abrahante J.E."/>
            <person name="Garbe J."/>
        </authorList>
    </citation>
    <scope>NUCLEOTIDE SEQUENCE</scope>
    <source>
        <strain evidence="2">Duluth1</strain>
        <tissue evidence="2">Whole animal</tissue>
    </source>
</reference>
<dbReference type="AlphaFoldDB" id="A0A9D4MXW6"/>
<evidence type="ECO:0008006" key="4">
    <source>
        <dbReference type="Google" id="ProtNLM"/>
    </source>
</evidence>
<name>A0A9D4MXW6_DREPO</name>
<feature type="transmembrane region" description="Helical" evidence="1">
    <location>
        <begin position="225"/>
        <end position="244"/>
    </location>
</feature>
<feature type="transmembrane region" description="Helical" evidence="1">
    <location>
        <begin position="91"/>
        <end position="112"/>
    </location>
</feature>
<reference evidence="2" key="1">
    <citation type="journal article" date="2019" name="bioRxiv">
        <title>The Genome of the Zebra Mussel, Dreissena polymorpha: A Resource for Invasive Species Research.</title>
        <authorList>
            <person name="McCartney M.A."/>
            <person name="Auch B."/>
            <person name="Kono T."/>
            <person name="Mallez S."/>
            <person name="Zhang Y."/>
            <person name="Obille A."/>
            <person name="Becker A."/>
            <person name="Abrahante J.E."/>
            <person name="Garbe J."/>
            <person name="Badalamenti J.P."/>
            <person name="Herman A."/>
            <person name="Mangelson H."/>
            <person name="Liachko I."/>
            <person name="Sullivan S."/>
            <person name="Sone E.D."/>
            <person name="Koren S."/>
            <person name="Silverstein K.A.T."/>
            <person name="Beckman K.B."/>
            <person name="Gohl D.M."/>
        </authorList>
    </citation>
    <scope>NUCLEOTIDE SEQUENCE</scope>
    <source>
        <strain evidence="2">Duluth1</strain>
        <tissue evidence="2">Whole animal</tissue>
    </source>
</reference>
<protein>
    <recommendedName>
        <fullName evidence="4">Transmembrane protein</fullName>
    </recommendedName>
</protein>
<keyword evidence="3" id="KW-1185">Reference proteome</keyword>
<keyword evidence="1" id="KW-0812">Transmembrane</keyword>
<dbReference type="Proteomes" id="UP000828390">
    <property type="component" value="Unassembled WGS sequence"/>
</dbReference>
<feature type="transmembrane region" description="Helical" evidence="1">
    <location>
        <begin position="194"/>
        <end position="213"/>
    </location>
</feature>
<dbReference type="OrthoDB" id="10054007at2759"/>
<evidence type="ECO:0000313" key="3">
    <source>
        <dbReference type="Proteomes" id="UP000828390"/>
    </source>
</evidence>
<accession>A0A9D4MXW6</accession>
<organism evidence="2 3">
    <name type="scientific">Dreissena polymorpha</name>
    <name type="common">Zebra mussel</name>
    <name type="synonym">Mytilus polymorpha</name>
    <dbReference type="NCBI Taxonomy" id="45954"/>
    <lineage>
        <taxon>Eukaryota</taxon>
        <taxon>Metazoa</taxon>
        <taxon>Spiralia</taxon>
        <taxon>Lophotrochozoa</taxon>
        <taxon>Mollusca</taxon>
        <taxon>Bivalvia</taxon>
        <taxon>Autobranchia</taxon>
        <taxon>Heteroconchia</taxon>
        <taxon>Euheterodonta</taxon>
        <taxon>Imparidentia</taxon>
        <taxon>Neoheterodontei</taxon>
        <taxon>Myida</taxon>
        <taxon>Dreissenoidea</taxon>
        <taxon>Dreissenidae</taxon>
        <taxon>Dreissena</taxon>
    </lineage>
</organism>
<feature type="transmembrane region" description="Helical" evidence="1">
    <location>
        <begin position="163"/>
        <end position="182"/>
    </location>
</feature>